<name>A0A9W6RDF1_9ACTN</name>
<dbReference type="Gene3D" id="1.10.287.1080">
    <property type="entry name" value="MazG-like"/>
    <property type="match status" value="1"/>
</dbReference>
<dbReference type="AlphaFoldDB" id="A0A9W6RDF1"/>
<dbReference type="RefSeq" id="WP_285619243.1">
    <property type="nucleotide sequence ID" value="NZ_BSTJ01000002.1"/>
</dbReference>
<organism evidence="1 2">
    <name type="scientific">Actinoallomurus iriomotensis</name>
    <dbReference type="NCBI Taxonomy" id="478107"/>
    <lineage>
        <taxon>Bacteria</taxon>
        <taxon>Bacillati</taxon>
        <taxon>Actinomycetota</taxon>
        <taxon>Actinomycetes</taxon>
        <taxon>Streptosporangiales</taxon>
        <taxon>Thermomonosporaceae</taxon>
        <taxon>Actinoallomurus</taxon>
    </lineage>
</organism>
<dbReference type="SUPFAM" id="SSF101386">
    <property type="entry name" value="all-alpha NTP pyrophosphatases"/>
    <property type="match status" value="1"/>
</dbReference>
<proteinExistence type="predicted"/>
<accession>A0A9W6RDF1</accession>
<dbReference type="EMBL" id="BSTJ01000002">
    <property type="protein sequence ID" value="GLY73738.1"/>
    <property type="molecule type" value="Genomic_DNA"/>
</dbReference>
<evidence type="ECO:0000313" key="1">
    <source>
        <dbReference type="EMBL" id="GLY73738.1"/>
    </source>
</evidence>
<protein>
    <submittedName>
        <fullName evidence="1">Uncharacterized protein</fullName>
    </submittedName>
</protein>
<sequence>MTGLQELAAAIAERLREHFPDTDLAQQQVLCLAEEAGEFAGAYRRWAGMARRTGSWDDVMAELADVVVTAYVAANVLGLADGMEAARRPAGEPAAHDVLRQVRALFCAAAEVVAAFDRGDGEGPPLATRLAGVVDLGAETARVLGIDLDEAVRTKTAVIMTRGWRDDPAETAG</sequence>
<dbReference type="Proteomes" id="UP001165135">
    <property type="component" value="Unassembled WGS sequence"/>
</dbReference>
<dbReference type="CDD" id="cd11523">
    <property type="entry name" value="NTP-PPase"/>
    <property type="match status" value="1"/>
</dbReference>
<comment type="caution">
    <text evidence="1">The sequence shown here is derived from an EMBL/GenBank/DDBJ whole genome shotgun (WGS) entry which is preliminary data.</text>
</comment>
<evidence type="ECO:0000313" key="2">
    <source>
        <dbReference type="Proteomes" id="UP001165135"/>
    </source>
</evidence>
<reference evidence="1" key="1">
    <citation type="submission" date="2023-03" db="EMBL/GenBank/DDBJ databases">
        <title>Actinoallomurus iriomotensis NBRC 103681.</title>
        <authorList>
            <person name="Ichikawa N."/>
            <person name="Sato H."/>
            <person name="Tonouchi N."/>
        </authorList>
    </citation>
    <scope>NUCLEOTIDE SEQUENCE</scope>
    <source>
        <strain evidence="1">NBRC 103681</strain>
    </source>
</reference>
<gene>
    <name evidence="1" type="ORF">Airi01_020050</name>
</gene>